<proteinExistence type="predicted"/>
<gene>
    <name evidence="2" type="ORF">T01_11977</name>
</gene>
<reference evidence="2 3" key="1">
    <citation type="submission" date="2015-01" db="EMBL/GenBank/DDBJ databases">
        <title>Evolution of Trichinella species and genotypes.</title>
        <authorList>
            <person name="Korhonen P.K."/>
            <person name="Edoardo P."/>
            <person name="Giuseppe L.R."/>
            <person name="Gasser R.B."/>
        </authorList>
    </citation>
    <scope>NUCLEOTIDE SEQUENCE [LARGE SCALE GENOMIC DNA]</scope>
    <source>
        <strain evidence="2">ISS3</strain>
    </source>
</reference>
<evidence type="ECO:0000256" key="1">
    <source>
        <dbReference type="SAM" id="MobiDB-lite"/>
    </source>
</evidence>
<dbReference type="AlphaFoldDB" id="A0A0V1BIN4"/>
<sequence length="110" mass="12945">MKTKSESAVDRKKTRTARSRTIKEKNKKFQYAKTGFQRCAMQMTITIKVPYRQYEAYGKVKTLSTRSETRTARSRTIKEKKLLYYVETSQIAIDVRRMNNGVFNAMTDEE</sequence>
<evidence type="ECO:0000313" key="2">
    <source>
        <dbReference type="EMBL" id="KRY36877.1"/>
    </source>
</evidence>
<evidence type="ECO:0000313" key="3">
    <source>
        <dbReference type="Proteomes" id="UP000054776"/>
    </source>
</evidence>
<protein>
    <submittedName>
        <fullName evidence="2">Uncharacterized protein</fullName>
    </submittedName>
</protein>
<feature type="compositionally biased region" description="Basic and acidic residues" evidence="1">
    <location>
        <begin position="1"/>
        <end position="11"/>
    </location>
</feature>
<feature type="region of interest" description="Disordered" evidence="1">
    <location>
        <begin position="1"/>
        <end position="20"/>
    </location>
</feature>
<dbReference type="Proteomes" id="UP000054776">
    <property type="component" value="Unassembled WGS sequence"/>
</dbReference>
<dbReference type="InParanoid" id="A0A0V1BIN4"/>
<dbReference type="EMBL" id="JYDH01000039">
    <property type="protein sequence ID" value="KRY36877.1"/>
    <property type="molecule type" value="Genomic_DNA"/>
</dbReference>
<keyword evidence="3" id="KW-1185">Reference proteome</keyword>
<organism evidence="2 3">
    <name type="scientific">Trichinella spiralis</name>
    <name type="common">Trichina worm</name>
    <dbReference type="NCBI Taxonomy" id="6334"/>
    <lineage>
        <taxon>Eukaryota</taxon>
        <taxon>Metazoa</taxon>
        <taxon>Ecdysozoa</taxon>
        <taxon>Nematoda</taxon>
        <taxon>Enoplea</taxon>
        <taxon>Dorylaimia</taxon>
        <taxon>Trichinellida</taxon>
        <taxon>Trichinellidae</taxon>
        <taxon>Trichinella</taxon>
    </lineage>
</organism>
<name>A0A0V1BIN4_TRISP</name>
<accession>A0A0V1BIN4</accession>
<comment type="caution">
    <text evidence="2">The sequence shown here is derived from an EMBL/GenBank/DDBJ whole genome shotgun (WGS) entry which is preliminary data.</text>
</comment>